<evidence type="ECO:0008006" key="4">
    <source>
        <dbReference type="Google" id="ProtNLM"/>
    </source>
</evidence>
<accession>A0A0U2ITG1</accession>
<dbReference type="SUPFAM" id="SSF81901">
    <property type="entry name" value="HCP-like"/>
    <property type="match status" value="1"/>
</dbReference>
<evidence type="ECO:0000256" key="1">
    <source>
        <dbReference type="SAM" id="SignalP"/>
    </source>
</evidence>
<dbReference type="KEGG" id="ptn:PTRA_b0546"/>
<evidence type="ECO:0000313" key="2">
    <source>
        <dbReference type="EMBL" id="ALS35007.1"/>
    </source>
</evidence>
<dbReference type="AlphaFoldDB" id="A0A0U2ITG1"/>
<dbReference type="SMART" id="SM00671">
    <property type="entry name" value="SEL1"/>
    <property type="match status" value="4"/>
</dbReference>
<feature type="signal peptide" evidence="1">
    <location>
        <begin position="1"/>
        <end position="23"/>
    </location>
</feature>
<name>A0A0U2ITG1_9GAMM</name>
<gene>
    <name evidence="2" type="ORF">PTRA_b0546</name>
</gene>
<sequence>MSQFNLKTLLLAGILLSSPFAHAGLEEGIKAANEGEFAQALKEFNYLADKGFAPGIYELGKLYEGGYGVTRDYRKAAQLYQQGVVKNHPDSMFALAVLYDAGNGVKLDKQMAIKLFEQAANKNLPAAQFNLGVMYANGDGVSVDYELAKTWYEKAAANNYTLAQFNLALMYFEGLGMPKNLEKSYIWNTIAEYNGNMQASHSRKLDEQKMLPKEVEEAKEKADAIYARILAGTYAGEGRLF</sequence>
<evidence type="ECO:0000313" key="3">
    <source>
        <dbReference type="Proteomes" id="UP000065261"/>
    </source>
</evidence>
<protein>
    <recommendedName>
        <fullName evidence="4">Protein prenylyltransferase domain-containing protein</fullName>
    </recommendedName>
</protein>
<dbReference type="RefSeq" id="WP_058374984.1">
    <property type="nucleotide sequence ID" value="NZ_CP011035.1"/>
</dbReference>
<keyword evidence="1" id="KW-0732">Signal</keyword>
<dbReference type="PANTHER" id="PTHR43628:SF1">
    <property type="entry name" value="CHITIN SYNTHASE REGULATORY FACTOR 2-RELATED"/>
    <property type="match status" value="1"/>
</dbReference>
<feature type="chain" id="PRO_5006830686" description="Protein prenylyltransferase domain-containing protein" evidence="1">
    <location>
        <begin position="24"/>
        <end position="241"/>
    </location>
</feature>
<reference evidence="2 3" key="1">
    <citation type="submission" date="2015-03" db="EMBL/GenBank/DDBJ databases">
        <authorList>
            <person name="Murphy D."/>
        </authorList>
    </citation>
    <scope>NUCLEOTIDE SEQUENCE [LARGE SCALE GENOMIC DNA]</scope>
    <source>
        <strain evidence="2 3">KMM 520</strain>
    </source>
</reference>
<dbReference type="InterPro" id="IPR006597">
    <property type="entry name" value="Sel1-like"/>
</dbReference>
<dbReference type="Proteomes" id="UP000065261">
    <property type="component" value="Chromosome II"/>
</dbReference>
<organism evidence="2">
    <name type="scientific">Pseudoalteromonas translucida KMM 520</name>
    <dbReference type="NCBI Taxonomy" id="1315283"/>
    <lineage>
        <taxon>Bacteria</taxon>
        <taxon>Pseudomonadati</taxon>
        <taxon>Pseudomonadota</taxon>
        <taxon>Gammaproteobacteria</taxon>
        <taxon>Alteromonadales</taxon>
        <taxon>Pseudoalteromonadaceae</taxon>
        <taxon>Pseudoalteromonas</taxon>
    </lineage>
</organism>
<dbReference type="Pfam" id="PF08238">
    <property type="entry name" value="Sel1"/>
    <property type="match status" value="4"/>
</dbReference>
<dbReference type="PATRIC" id="fig|1315283.4.peg.3596"/>
<dbReference type="PANTHER" id="PTHR43628">
    <property type="entry name" value="ACTIVATOR OF C KINASE PROTEIN 1-RELATED"/>
    <property type="match status" value="1"/>
</dbReference>
<dbReference type="Gene3D" id="1.25.40.10">
    <property type="entry name" value="Tetratricopeptide repeat domain"/>
    <property type="match status" value="1"/>
</dbReference>
<dbReference type="OrthoDB" id="8561742at2"/>
<dbReference type="InterPro" id="IPR052945">
    <property type="entry name" value="Mitotic_Regulator"/>
</dbReference>
<proteinExistence type="predicted"/>
<dbReference type="EMBL" id="CP011035">
    <property type="protein sequence ID" value="ALS35007.1"/>
    <property type="molecule type" value="Genomic_DNA"/>
</dbReference>
<dbReference type="InterPro" id="IPR011990">
    <property type="entry name" value="TPR-like_helical_dom_sf"/>
</dbReference>